<dbReference type="Proteomes" id="UP000703269">
    <property type="component" value="Unassembled WGS sequence"/>
</dbReference>
<dbReference type="AlphaFoldDB" id="A0A9P3LF90"/>
<name>A0A9P3LF90_9APHY</name>
<dbReference type="OrthoDB" id="341421at2759"/>
<keyword evidence="3" id="KW-1185">Reference proteome</keyword>
<comment type="caution">
    <text evidence="2">The sequence shown here is derived from an EMBL/GenBank/DDBJ whole genome shotgun (WGS) entry which is preliminary data.</text>
</comment>
<feature type="compositionally biased region" description="Basic residues" evidence="1">
    <location>
        <begin position="324"/>
        <end position="338"/>
    </location>
</feature>
<proteinExistence type="predicted"/>
<evidence type="ECO:0000256" key="1">
    <source>
        <dbReference type="SAM" id="MobiDB-lite"/>
    </source>
</evidence>
<gene>
    <name evidence="2" type="ORF">PsYK624_079330</name>
</gene>
<sequence length="338" mass="37794">MLAVIVDFTRCASLPPPFAFKGQIVSDPNPPFVPSRLPSGLEAKVLEVDDTEECWSMDPRVWAPLARSEPIAEKMRQRVLRQGNTLPLLTALCVALLSVMYTTTSGRAHGGVRTRLQYRALPIADFGIVAGSVKVHPSDRLAFRRRSTGVYVRGQDPERHFWLYFKPVRGAEVLLDLSVFTFNLCSVVRSAPYAPPAIVELAEYAADAVPAYFVDRALRTGAGDVHTERHRVSALRDERLHHAVRYIQRGLDEVDVGLITAFMADVAGRSITENEVEVVSDVTMQYCGLLGSVLKDELWRNYPEEPPLAIQTDPDESLDSDSRPKHKDKRKKKEKETT</sequence>
<evidence type="ECO:0000313" key="2">
    <source>
        <dbReference type="EMBL" id="GJE91782.1"/>
    </source>
</evidence>
<dbReference type="EMBL" id="BPQB01000023">
    <property type="protein sequence ID" value="GJE91782.1"/>
    <property type="molecule type" value="Genomic_DNA"/>
</dbReference>
<organism evidence="2 3">
    <name type="scientific">Phanerochaete sordida</name>
    <dbReference type="NCBI Taxonomy" id="48140"/>
    <lineage>
        <taxon>Eukaryota</taxon>
        <taxon>Fungi</taxon>
        <taxon>Dikarya</taxon>
        <taxon>Basidiomycota</taxon>
        <taxon>Agaricomycotina</taxon>
        <taxon>Agaricomycetes</taxon>
        <taxon>Polyporales</taxon>
        <taxon>Phanerochaetaceae</taxon>
        <taxon>Phanerochaete</taxon>
    </lineage>
</organism>
<protein>
    <submittedName>
        <fullName evidence="2">Uncharacterized protein</fullName>
    </submittedName>
</protein>
<reference evidence="2 3" key="1">
    <citation type="submission" date="2021-08" db="EMBL/GenBank/DDBJ databases">
        <title>Draft Genome Sequence of Phanerochaete sordida strain YK-624.</title>
        <authorList>
            <person name="Mori T."/>
            <person name="Dohra H."/>
            <person name="Suzuki T."/>
            <person name="Kawagishi H."/>
            <person name="Hirai H."/>
        </authorList>
    </citation>
    <scope>NUCLEOTIDE SEQUENCE [LARGE SCALE GENOMIC DNA]</scope>
    <source>
        <strain evidence="2 3">YK-624</strain>
    </source>
</reference>
<accession>A0A9P3LF90</accession>
<feature type="region of interest" description="Disordered" evidence="1">
    <location>
        <begin position="305"/>
        <end position="338"/>
    </location>
</feature>
<evidence type="ECO:0000313" key="3">
    <source>
        <dbReference type="Proteomes" id="UP000703269"/>
    </source>
</evidence>